<evidence type="ECO:0000256" key="2">
    <source>
        <dbReference type="ARBA" id="ARBA00022801"/>
    </source>
</evidence>
<gene>
    <name evidence="10" type="ORF">LITE_LOCUS14587</name>
</gene>
<feature type="compositionally biased region" description="Polar residues" evidence="6">
    <location>
        <begin position="1124"/>
        <end position="1136"/>
    </location>
</feature>
<dbReference type="FunFam" id="3.40.50.300:FF:000326">
    <property type="entry name" value="P-loop containing nucleoside triphosphate hydrolase"/>
    <property type="match status" value="1"/>
</dbReference>
<dbReference type="PANTHER" id="PTHR10887:SF495">
    <property type="entry name" value="HELICASE SENATAXIN ISOFORM X1-RELATED"/>
    <property type="match status" value="1"/>
</dbReference>
<dbReference type="GO" id="GO:0005524">
    <property type="term" value="F:ATP binding"/>
    <property type="evidence" value="ECO:0007669"/>
    <property type="project" value="UniProtKB-KW"/>
</dbReference>
<accession>A0AAV0JLY8</accession>
<dbReference type="GO" id="GO:0016787">
    <property type="term" value="F:hydrolase activity"/>
    <property type="evidence" value="ECO:0007669"/>
    <property type="project" value="UniProtKB-KW"/>
</dbReference>
<evidence type="ECO:0000313" key="11">
    <source>
        <dbReference type="Proteomes" id="UP001154282"/>
    </source>
</evidence>
<evidence type="ECO:0000256" key="4">
    <source>
        <dbReference type="ARBA" id="ARBA00022840"/>
    </source>
</evidence>
<feature type="region of interest" description="Disordered" evidence="6">
    <location>
        <begin position="1124"/>
        <end position="1154"/>
    </location>
</feature>
<dbReference type="GO" id="GO:0004386">
    <property type="term" value="F:helicase activity"/>
    <property type="evidence" value="ECO:0007669"/>
    <property type="project" value="UniProtKB-KW"/>
</dbReference>
<keyword evidence="2" id="KW-0378">Hydrolase</keyword>
<feature type="compositionally biased region" description="Basic residues" evidence="6">
    <location>
        <begin position="2374"/>
        <end position="2383"/>
    </location>
</feature>
<feature type="compositionally biased region" description="Polar residues" evidence="6">
    <location>
        <begin position="1552"/>
        <end position="1567"/>
    </location>
</feature>
<dbReference type="Gene3D" id="3.40.50.300">
    <property type="entry name" value="P-loop containing nucleotide triphosphate hydrolases"/>
    <property type="match status" value="2"/>
</dbReference>
<sequence>IILNSAAAHFIALFSGALTNRALNPAPARSYLRDPLIPLVIFASPKCIATSHRIVQNPSRRLFLQFLFRLNRRTMSKTFPSRRELLDRWRGIEEEEEQASDGDPSILHRLHRQKEEWFKNAFTFLIELPKESHIWCGFWDLMGPLLETFYNYFKDERQDSPLKLLWKRISDEMQQCIQCISQHHQAQETYSMEYESSSIGPLLDVLRSLDEERLTLHLRQINSRLKKQEYDPGRDNAEVVSLMYEVLMFPVLLDDQSLFTEFELFIESVDNMHELALAGHQQFPGVYALLFCNRRVRTVGRRLARSMEKLKSSTDLEPLQPLLNKFIGFLESEVLPSASRTSRPRAQLDRLSIWLGITSLLEFLEPPAFEEGVMERYPIFFDVVLNHISGDSADFSHAVNCLKELFKMLGCKLWLRSTLSPSVLRNTLLGQCFHTRNEKMHKDIFDLFPPFLQSLEALQDGEHEKQRRHFLFFLLHQVSVSNNFNMFARKMACKIALLIIHRGYTMNPPCPPFECAHMWGPSLVSCLKDSSLHSSLRQPAFDLVEIIIVSDAAALQASLVKDYVKLGVDRGKCDIMNDEDYEDGLPVNLSLEEKDKSCWSGFSAQNKITCEECRGWMCVPMLWVDVLVDMDPSIFPVSFSKAVFWARSHLILVEPESSAQMALPIKTWLQSSVTEISASFGWKVPAGSDDGGEGKESKNSVRVSLMHLPLIRALCRSCVHFIAQVGQGELRKQWTWEPRMAESLILSLLDANDNVRQFGKCMLEQISNTRGLSSSLKFLCSSNSSLAAVLLGFRHACQVVLHDSVISRFHTLQHFFFVLCKLIKEGDLPNPDLSEKASENLDAKKYSSQGGFLTQPFVSPVVVNVDEHSSKADLKSLENFCTRLSEIAWPLIRKCLVAGKDFLDYSLCQMTFVRILEILPLVVGRLCTSFSKHSWDSRKVVESVFDFLWLSNLIDWGKSSLKVVVVYWKRAVASILSVVKLSCSNASAEAVRTIENLISSDSIDSELLSEQVSRLSVSLCGIVPPDSGRANFRSKASSTEDREDKMNVIVLSDEEEEREDLKSKVKPSTIDSDSSMLVGEVLPAIADRHIEVGKQFSAAATENSVMFKDSSLDIQEKDSSYLSNHNFQKQGSNKISSKFPAPVKSSETGETKGVKSGITSQLLDGIQSSSAEAVNSRSSIHASDSKVSERSNAMLKEIVNDAVDDLWNPVANSARQQKLYLPKLSVPGPKRQVIQLKTHLDSRLGSSHRLDAGFKRFKPPRLDEWYRSILAIDYFAIVGLSSTSEGEISTGSKLKKVPVCFESPEQYIDIFRPLILEEFKAQLHSSFMEVSSWEDMYYGTISVLSVERVDDFHLVRFVHEDNDSTSSKSFAENDLVLLTKEAPESGSHDIHMVGKVERRERDYKRRSSILLIRYYLLNGSARLNQARRQLMERSKWHASRIMSITPQVREFQALSSINDIPILPVILKPIVHSSSRIEPMELTLGKLSSPLVQLLKLSFNDSQIQAISDAIRLPHSRKDFELSLIQGPPGTGKTRTIVAIVSGLLSSVNKPSQSNCSLHGKNKQTGGPSDISRPKVRQSVAVARAWQDAALARQLNEDVERHVKPMDSCMKRRVLICAQSNAAVDELVSRIASDGLYGNDGTMYKPDLVRVGNAKTVHSTSLPFFIDTLVDQRLAEEKRHLNDAKSDPRINSSIELRSNLEKLVENIRFFEAKRANLKEGNSQDTEDEKLEGDDANEISRVELEVKLRKLYEQKKQMIRDLSAAQAQERKVNEEIKGLRHKLRKTILKEAEIVVTTLSGCGGDLHTVCSESISSYKFGSPSEQTLFDAVVIDEAAQALEPATLIPLQLLKSKGTKCIMVGDPKQLPATVLSSVASKYLYECSMFERLQRAGHPVTMLTKQYRMHPDICRFPSLHFYEGKLLNGEKMSEKSAPFHETEGLGPYVFYDIVDGQELRGKSPGSMSLYNEREAEAAVQLLKFFKKRYPSEIAGVRIGVVTPYKHQLSILRSRLSSALGSSFAANMEFNTVDGFQGREVDILILSTVRASTSNSTAKGSNSSSIGFVADVRRMNVALTRAKLSLWILGNARTLQSNPTWAALVRDARDRNLVMSCKKPYDSMFKRSLAMDCSTSEKSGSGSRHAKNADNFGGSRNPEKQNQNKLHPTSSKPNCRITDSADQVKAARDCDGICPEKSDKKSRRHRGSNGQDFATMKDSHDKRHSKSPAAGKAVADVESEGIKRSKKGSNWNSHTEKGKTDSLNADGNMDSSEKEGSDGRERSKVHVSKGAKELRGHENKMNTDVSTSEGKSRGKQEKPVEVRQQVDVGKDIITKRKQQREAVDAILFSSLIPSKKSKASAPSNPSKRAASPTSTDARALRPAKTKKGAR</sequence>
<proteinExistence type="predicted"/>
<feature type="region of interest" description="Disordered" evidence="6">
    <location>
        <begin position="2127"/>
        <end position="2171"/>
    </location>
</feature>
<feature type="compositionally biased region" description="Low complexity" evidence="6">
    <location>
        <begin position="2342"/>
        <end position="2365"/>
    </location>
</feature>
<dbReference type="Proteomes" id="UP001154282">
    <property type="component" value="Unassembled WGS sequence"/>
</dbReference>
<dbReference type="InterPro" id="IPR045055">
    <property type="entry name" value="DNA2/NAM7-like"/>
</dbReference>
<evidence type="ECO:0000256" key="6">
    <source>
        <dbReference type="SAM" id="MobiDB-lite"/>
    </source>
</evidence>
<evidence type="ECO:0000259" key="7">
    <source>
        <dbReference type="Pfam" id="PF13086"/>
    </source>
</evidence>
<evidence type="ECO:0000313" key="10">
    <source>
        <dbReference type="EMBL" id="CAI0410040.1"/>
    </source>
</evidence>
<keyword evidence="3" id="KW-0347">Helicase</keyword>
<dbReference type="SUPFAM" id="SSF52540">
    <property type="entry name" value="P-loop containing nucleoside triphosphate hydrolases"/>
    <property type="match status" value="1"/>
</dbReference>
<evidence type="ECO:0000256" key="3">
    <source>
        <dbReference type="ARBA" id="ARBA00022806"/>
    </source>
</evidence>
<feature type="region of interest" description="Disordered" evidence="6">
    <location>
        <begin position="2340"/>
        <end position="2383"/>
    </location>
</feature>
<dbReference type="PANTHER" id="PTHR10887">
    <property type="entry name" value="DNA2/NAM7 HELICASE FAMILY"/>
    <property type="match status" value="1"/>
</dbReference>
<keyword evidence="5" id="KW-0175">Coiled coil</keyword>
<feature type="domain" description="DNA2/NAM7 helicase-like C-terminal" evidence="8">
    <location>
        <begin position="1879"/>
        <end position="2085"/>
    </location>
</feature>
<keyword evidence="4" id="KW-0067">ATP-binding</keyword>
<keyword evidence="1" id="KW-0547">Nucleotide-binding</keyword>
<reference evidence="10" key="1">
    <citation type="submission" date="2022-08" db="EMBL/GenBank/DDBJ databases">
        <authorList>
            <person name="Gutierrez-Valencia J."/>
        </authorList>
    </citation>
    <scope>NUCLEOTIDE SEQUENCE</scope>
</reference>
<comment type="caution">
    <text evidence="10">The sequence shown here is derived from an EMBL/GenBank/DDBJ whole genome shotgun (WGS) entry which is preliminary data.</text>
</comment>
<evidence type="ECO:0000259" key="9">
    <source>
        <dbReference type="Pfam" id="PF23576"/>
    </source>
</evidence>
<feature type="non-terminal residue" evidence="10">
    <location>
        <position position="1"/>
    </location>
</feature>
<evidence type="ECO:0000256" key="1">
    <source>
        <dbReference type="ARBA" id="ARBA00022741"/>
    </source>
</evidence>
<feature type="coiled-coil region" evidence="5">
    <location>
        <begin position="1693"/>
        <end position="1781"/>
    </location>
</feature>
<dbReference type="InterPro" id="IPR047187">
    <property type="entry name" value="SF1_C_Upf1"/>
</dbReference>
<feature type="domain" description="DNA2/NAM7 helicase helicase" evidence="7">
    <location>
        <begin position="1499"/>
        <end position="1871"/>
    </location>
</feature>
<dbReference type="Pfam" id="PF13087">
    <property type="entry name" value="AAA_12"/>
    <property type="match status" value="1"/>
</dbReference>
<keyword evidence="11" id="KW-1185">Reference proteome</keyword>
<feature type="region of interest" description="Disordered" evidence="6">
    <location>
        <begin position="2185"/>
        <end position="2319"/>
    </location>
</feature>
<dbReference type="InterPro" id="IPR041677">
    <property type="entry name" value="DNA2/NAM7_AAA_11"/>
</dbReference>
<dbReference type="CDD" id="cd18808">
    <property type="entry name" value="SF1_C_Upf1"/>
    <property type="match status" value="1"/>
</dbReference>
<feature type="region of interest" description="Disordered" evidence="6">
    <location>
        <begin position="1552"/>
        <end position="1574"/>
    </location>
</feature>
<dbReference type="EMBL" id="CAMGYJ010000005">
    <property type="protein sequence ID" value="CAI0410040.1"/>
    <property type="molecule type" value="Genomic_DNA"/>
</dbReference>
<evidence type="ECO:0000256" key="5">
    <source>
        <dbReference type="SAM" id="Coils"/>
    </source>
</evidence>
<dbReference type="CDD" id="cd18042">
    <property type="entry name" value="DEXXQc_SETX"/>
    <property type="match status" value="1"/>
</dbReference>
<evidence type="ECO:0000259" key="8">
    <source>
        <dbReference type="Pfam" id="PF13087"/>
    </source>
</evidence>
<dbReference type="InterPro" id="IPR041679">
    <property type="entry name" value="DNA2/NAM7-like_C"/>
</dbReference>
<feature type="compositionally biased region" description="Basic and acidic residues" evidence="6">
    <location>
        <begin position="2264"/>
        <end position="2294"/>
    </location>
</feature>
<organism evidence="10 11">
    <name type="scientific">Linum tenue</name>
    <dbReference type="NCBI Taxonomy" id="586396"/>
    <lineage>
        <taxon>Eukaryota</taxon>
        <taxon>Viridiplantae</taxon>
        <taxon>Streptophyta</taxon>
        <taxon>Embryophyta</taxon>
        <taxon>Tracheophyta</taxon>
        <taxon>Spermatophyta</taxon>
        <taxon>Magnoliopsida</taxon>
        <taxon>eudicotyledons</taxon>
        <taxon>Gunneridae</taxon>
        <taxon>Pentapetalae</taxon>
        <taxon>rosids</taxon>
        <taxon>fabids</taxon>
        <taxon>Malpighiales</taxon>
        <taxon>Linaceae</taxon>
        <taxon>Linum</taxon>
    </lineage>
</organism>
<dbReference type="Pfam" id="PF13086">
    <property type="entry name" value="AAA_11"/>
    <property type="match status" value="1"/>
</dbReference>
<feature type="compositionally biased region" description="Basic and acidic residues" evidence="6">
    <location>
        <begin position="2303"/>
        <end position="2314"/>
    </location>
</feature>
<name>A0AAV0JLY8_9ROSI</name>
<dbReference type="Pfam" id="PF23576">
    <property type="entry name" value="SEN1_barrel"/>
    <property type="match status" value="1"/>
</dbReference>
<dbReference type="InterPro" id="IPR056474">
    <property type="entry name" value="SEN1_barrel"/>
</dbReference>
<feature type="compositionally biased region" description="Polar residues" evidence="6">
    <location>
        <begin position="2153"/>
        <end position="2166"/>
    </location>
</feature>
<protein>
    <submittedName>
        <fullName evidence="10">Uncharacterized protein</fullName>
    </submittedName>
</protein>
<dbReference type="GO" id="GO:0005694">
    <property type="term" value="C:chromosome"/>
    <property type="evidence" value="ECO:0007669"/>
    <property type="project" value="UniProtKB-ARBA"/>
</dbReference>
<dbReference type="InterPro" id="IPR027417">
    <property type="entry name" value="P-loop_NTPase"/>
</dbReference>
<feature type="domain" description="Helicase SEN1 beta-barrel" evidence="9">
    <location>
        <begin position="1335"/>
        <end position="1441"/>
    </location>
</feature>